<proteinExistence type="predicted"/>
<evidence type="ECO:0000256" key="4">
    <source>
        <dbReference type="ARBA" id="ARBA00023136"/>
    </source>
</evidence>
<evidence type="ECO:0000313" key="6">
    <source>
        <dbReference type="EMBL" id="OCB87132.1"/>
    </source>
</evidence>
<evidence type="ECO:0000256" key="1">
    <source>
        <dbReference type="ARBA" id="ARBA00004141"/>
    </source>
</evidence>
<keyword evidence="2 5" id="KW-0812">Transmembrane</keyword>
<dbReference type="OrthoDB" id="1277691at2759"/>
<feature type="transmembrane region" description="Helical" evidence="5">
    <location>
        <begin position="170"/>
        <end position="188"/>
    </location>
</feature>
<keyword evidence="7" id="KW-1185">Reference proteome</keyword>
<evidence type="ECO:0000313" key="7">
    <source>
        <dbReference type="Proteomes" id="UP000757232"/>
    </source>
</evidence>
<comment type="subcellular location">
    <subcellularLocation>
        <location evidence="1">Membrane</location>
        <topology evidence="1">Multi-pass membrane protein</topology>
    </subcellularLocation>
</comment>
<feature type="transmembrane region" description="Helical" evidence="5">
    <location>
        <begin position="280"/>
        <end position="304"/>
    </location>
</feature>
<dbReference type="AlphaFoldDB" id="A0A9Q5HW70"/>
<gene>
    <name evidence="6" type="ORF">A7U60_g5869</name>
</gene>
<dbReference type="Proteomes" id="UP000757232">
    <property type="component" value="Unassembled WGS sequence"/>
</dbReference>
<comment type="caution">
    <text evidence="6">The sequence shown here is derived from an EMBL/GenBank/DDBJ whole genome shotgun (WGS) entry which is preliminary data.</text>
</comment>
<feature type="transmembrane region" description="Helical" evidence="5">
    <location>
        <begin position="200"/>
        <end position="221"/>
    </location>
</feature>
<accession>A0A9Q5HW70</accession>
<keyword evidence="3 5" id="KW-1133">Transmembrane helix</keyword>
<reference evidence="6" key="1">
    <citation type="submission" date="2016-06" db="EMBL/GenBank/DDBJ databases">
        <title>Draft Genome sequence of the fungus Inonotus baumii.</title>
        <authorList>
            <person name="Zhu H."/>
            <person name="Lin W."/>
        </authorList>
    </citation>
    <scope>NUCLEOTIDE SEQUENCE</scope>
    <source>
        <strain evidence="6">821</strain>
    </source>
</reference>
<organism evidence="6 7">
    <name type="scientific">Sanghuangporus baumii</name>
    <name type="common">Phellinus baumii</name>
    <dbReference type="NCBI Taxonomy" id="108892"/>
    <lineage>
        <taxon>Eukaryota</taxon>
        <taxon>Fungi</taxon>
        <taxon>Dikarya</taxon>
        <taxon>Basidiomycota</taxon>
        <taxon>Agaricomycotina</taxon>
        <taxon>Agaricomycetes</taxon>
        <taxon>Hymenochaetales</taxon>
        <taxon>Hymenochaetaceae</taxon>
        <taxon>Sanghuangporus</taxon>
    </lineage>
</organism>
<protein>
    <submittedName>
        <fullName evidence="6">Uncharacterized protein</fullName>
    </submittedName>
</protein>
<feature type="transmembrane region" description="Helical" evidence="5">
    <location>
        <begin position="256"/>
        <end position="273"/>
    </location>
</feature>
<feature type="transmembrane region" description="Helical" evidence="5">
    <location>
        <begin position="310"/>
        <end position="332"/>
    </location>
</feature>
<sequence length="354" mass="37445">MLQTRLLSAAFRPRPLVTTVTFRMNALHTRASANKNAFFRTGLLASSIKAVPKNKAAFVAGSPVLMALRRTITTDADVVTPASKSEAWKRLGVAAAVVLGAAVGTNAILNRETRDALSTAERSYLNESFRYMGGGLAIVAATARLMFKNGFAVRVMSANPSERSYLNESFRYMGGGLAIVAAATRLVFKNGFAIRVMSANPWAVLGLSLVGGIGTILGVFYTPPENTLLKHTFWIGFNVCQAATLSPLFFFNPAILSRAALYTAGVIGSLAYATANNDTYLYMGGPLLAGLTVVALSSLAPLALPLDVRGLAIAEAISLYGGLAVFSGFVLFDTQKILAHTRAAEAGLLESPLL</sequence>
<keyword evidence="4 5" id="KW-0472">Membrane</keyword>
<feature type="transmembrane region" description="Helical" evidence="5">
    <location>
        <begin position="129"/>
        <end position="147"/>
    </location>
</feature>
<evidence type="ECO:0000256" key="5">
    <source>
        <dbReference type="SAM" id="Phobius"/>
    </source>
</evidence>
<name>A0A9Q5HW70_SANBA</name>
<dbReference type="GO" id="GO:0016020">
    <property type="term" value="C:membrane"/>
    <property type="evidence" value="ECO:0007669"/>
    <property type="project" value="UniProtKB-SubCell"/>
</dbReference>
<dbReference type="EMBL" id="LNZH02000195">
    <property type="protein sequence ID" value="OCB87132.1"/>
    <property type="molecule type" value="Genomic_DNA"/>
</dbReference>
<evidence type="ECO:0000256" key="2">
    <source>
        <dbReference type="ARBA" id="ARBA00022692"/>
    </source>
</evidence>
<dbReference type="InterPro" id="IPR006214">
    <property type="entry name" value="Bax_inhibitor_1-related"/>
</dbReference>
<dbReference type="Pfam" id="PF01027">
    <property type="entry name" value="Bax1-I"/>
    <property type="match status" value="1"/>
</dbReference>
<evidence type="ECO:0000256" key="3">
    <source>
        <dbReference type="ARBA" id="ARBA00022989"/>
    </source>
</evidence>